<dbReference type="InterPro" id="IPR036396">
    <property type="entry name" value="Cyt_P450_sf"/>
</dbReference>
<dbReference type="Proteomes" id="UP000267128">
    <property type="component" value="Unassembled WGS sequence"/>
</dbReference>
<evidence type="ECO:0000256" key="1">
    <source>
        <dbReference type="ARBA" id="ARBA00010617"/>
    </source>
</evidence>
<organism evidence="8 9">
    <name type="scientific">Nocardioides marmoriginsengisoli</name>
    <dbReference type="NCBI Taxonomy" id="661483"/>
    <lineage>
        <taxon>Bacteria</taxon>
        <taxon>Bacillati</taxon>
        <taxon>Actinomycetota</taxon>
        <taxon>Actinomycetes</taxon>
        <taxon>Propionibacteriales</taxon>
        <taxon>Nocardioidaceae</taxon>
        <taxon>Nocardioides</taxon>
    </lineage>
</organism>
<gene>
    <name evidence="8" type="ORF">EFK50_14335</name>
</gene>
<name>A0A3N0CHI4_9ACTN</name>
<dbReference type="OrthoDB" id="502624at2"/>
<dbReference type="PRINTS" id="PR00385">
    <property type="entry name" value="P450"/>
</dbReference>
<dbReference type="PANTHER" id="PTHR46696:SF1">
    <property type="entry name" value="CYTOCHROME P450 YJIB-RELATED"/>
    <property type="match status" value="1"/>
</dbReference>
<dbReference type="Pfam" id="PF00067">
    <property type="entry name" value="p450"/>
    <property type="match status" value="1"/>
</dbReference>
<accession>A0A3N0CHI4</accession>
<dbReference type="EMBL" id="RJSE01000007">
    <property type="protein sequence ID" value="RNL62905.1"/>
    <property type="molecule type" value="Genomic_DNA"/>
</dbReference>
<dbReference type="AlphaFoldDB" id="A0A3N0CHI4"/>
<evidence type="ECO:0000256" key="7">
    <source>
        <dbReference type="RuleBase" id="RU000461"/>
    </source>
</evidence>
<dbReference type="PROSITE" id="PS00086">
    <property type="entry name" value="CYTOCHROME_P450"/>
    <property type="match status" value="1"/>
</dbReference>
<evidence type="ECO:0000256" key="4">
    <source>
        <dbReference type="ARBA" id="ARBA00023002"/>
    </source>
</evidence>
<evidence type="ECO:0000256" key="2">
    <source>
        <dbReference type="ARBA" id="ARBA00022617"/>
    </source>
</evidence>
<keyword evidence="4 7" id="KW-0560">Oxidoreductase</keyword>
<dbReference type="InterPro" id="IPR017972">
    <property type="entry name" value="Cyt_P450_CS"/>
</dbReference>
<dbReference type="InterPro" id="IPR002397">
    <property type="entry name" value="Cyt_P450_B"/>
</dbReference>
<evidence type="ECO:0000256" key="6">
    <source>
        <dbReference type="ARBA" id="ARBA00023033"/>
    </source>
</evidence>
<dbReference type="SUPFAM" id="SSF48264">
    <property type="entry name" value="Cytochrome P450"/>
    <property type="match status" value="1"/>
</dbReference>
<evidence type="ECO:0000313" key="9">
    <source>
        <dbReference type="Proteomes" id="UP000267128"/>
    </source>
</evidence>
<comment type="caution">
    <text evidence="8">The sequence shown here is derived from an EMBL/GenBank/DDBJ whole genome shotgun (WGS) entry which is preliminary data.</text>
</comment>
<keyword evidence="9" id="KW-1185">Reference proteome</keyword>
<keyword evidence="6 7" id="KW-0503">Monooxygenase</keyword>
<dbReference type="GO" id="GO:0020037">
    <property type="term" value="F:heme binding"/>
    <property type="evidence" value="ECO:0007669"/>
    <property type="project" value="InterPro"/>
</dbReference>
<evidence type="ECO:0000313" key="8">
    <source>
        <dbReference type="EMBL" id="RNL62905.1"/>
    </source>
</evidence>
<keyword evidence="3 7" id="KW-0479">Metal-binding</keyword>
<proteinExistence type="inferred from homology"/>
<evidence type="ECO:0000256" key="5">
    <source>
        <dbReference type="ARBA" id="ARBA00023004"/>
    </source>
</evidence>
<protein>
    <submittedName>
        <fullName evidence="8">Cytochrome P450</fullName>
    </submittedName>
</protein>
<evidence type="ECO:0000256" key="3">
    <source>
        <dbReference type="ARBA" id="ARBA00022723"/>
    </source>
</evidence>
<dbReference type="PANTHER" id="PTHR46696">
    <property type="entry name" value="P450, PUTATIVE (EUROFUNG)-RELATED"/>
    <property type="match status" value="1"/>
</dbReference>
<dbReference type="GO" id="GO:0005506">
    <property type="term" value="F:iron ion binding"/>
    <property type="evidence" value="ECO:0007669"/>
    <property type="project" value="InterPro"/>
</dbReference>
<keyword evidence="2 7" id="KW-0349">Heme</keyword>
<dbReference type="GO" id="GO:0004497">
    <property type="term" value="F:monooxygenase activity"/>
    <property type="evidence" value="ECO:0007669"/>
    <property type="project" value="UniProtKB-KW"/>
</dbReference>
<sequence>MADTLTSFDENPHGLVDFPMAKEQTCPFDPPPALKRIQDEQPLTRVRLWDGSSPWLVTRFEDVRTLLSDARVSSNALGDGFPHFNAAGKARFQSNHTFVNMDAPEHPRMRKMVTRPFMVKRVEALRPQIQAMTNELIDEMLAGPKPADFIEALALPLPSLVISELLGVPYQDHKFFQDQSAVLAERDAAPEKVVAAIDALRDYLGQLIQAKRKSPQQDLLSELVTERVDNDELTDQDAVELSILLLAAGHETTANMIGLGTLALLQHPDQLALVRETDDPAVVSKTVEELLRWLTIPHLGRRRVAAEDIEIGGVVIRAGEGIICAADIANRDPAEFENPDALDITRDARKHVAFGFGVHQCLGQPLARVELQVVWSTLFKRVPTLALSGDFRDLPYKHDALIYGLYDMPVTW</sequence>
<dbReference type="PRINTS" id="PR00359">
    <property type="entry name" value="BP450"/>
</dbReference>
<keyword evidence="5 7" id="KW-0408">Iron</keyword>
<reference evidence="8 9" key="1">
    <citation type="submission" date="2018-11" db="EMBL/GenBank/DDBJ databases">
        <authorList>
            <person name="Li F."/>
        </authorList>
    </citation>
    <scope>NUCLEOTIDE SEQUENCE [LARGE SCALE GENOMIC DNA]</scope>
    <source>
        <strain evidence="8 9">Gsoil 097</strain>
    </source>
</reference>
<dbReference type="Gene3D" id="1.10.630.10">
    <property type="entry name" value="Cytochrome P450"/>
    <property type="match status" value="1"/>
</dbReference>
<dbReference type="CDD" id="cd11030">
    <property type="entry name" value="CYP105-like"/>
    <property type="match status" value="1"/>
</dbReference>
<comment type="similarity">
    <text evidence="1 7">Belongs to the cytochrome P450 family.</text>
</comment>
<dbReference type="RefSeq" id="WP_123228197.1">
    <property type="nucleotide sequence ID" value="NZ_RJSE01000007.1"/>
</dbReference>
<dbReference type="GO" id="GO:0016705">
    <property type="term" value="F:oxidoreductase activity, acting on paired donors, with incorporation or reduction of molecular oxygen"/>
    <property type="evidence" value="ECO:0007669"/>
    <property type="project" value="InterPro"/>
</dbReference>
<dbReference type="FunFam" id="1.10.630.10:FF:000018">
    <property type="entry name" value="Cytochrome P450 monooxygenase"/>
    <property type="match status" value="1"/>
</dbReference>
<dbReference type="InterPro" id="IPR001128">
    <property type="entry name" value="Cyt_P450"/>
</dbReference>